<dbReference type="PANTHER" id="PTHR19316">
    <property type="entry name" value="PROTEIN FOLDING REGULATOR"/>
    <property type="match status" value="1"/>
</dbReference>
<evidence type="ECO:0000313" key="2">
    <source>
        <dbReference type="Proteomes" id="UP001235939"/>
    </source>
</evidence>
<evidence type="ECO:0000313" key="1">
    <source>
        <dbReference type="EMBL" id="UYV80247.1"/>
    </source>
</evidence>
<dbReference type="Gene3D" id="1.25.10.10">
    <property type="entry name" value="Leucine-rich Repeat Variant"/>
    <property type="match status" value="1"/>
</dbReference>
<gene>
    <name evidence="1" type="ORF">LAZ67_18002141</name>
</gene>
<dbReference type="Proteomes" id="UP001235939">
    <property type="component" value="Chromosome 18"/>
</dbReference>
<dbReference type="InterPro" id="IPR050693">
    <property type="entry name" value="Hsp70_NEF-Inhibitors"/>
</dbReference>
<dbReference type="PANTHER" id="PTHR19316:SF18">
    <property type="entry name" value="HSP70-BINDING PROTEIN 1"/>
    <property type="match status" value="1"/>
</dbReference>
<name>A0ABY6LGD1_9ARAC</name>
<proteinExistence type="predicted"/>
<dbReference type="SUPFAM" id="SSF48371">
    <property type="entry name" value="ARM repeat"/>
    <property type="match status" value="1"/>
</dbReference>
<sequence length="315" mass="35704">MIRLLQPQNKIVLEPCLSMATTSMVKEMQKSLEEIRTALQSSHHLEDTNLYVLEVNLEKLVDITGSIDNAMEVQAPLSMSVYTNKEGGFVLTLWCPDFEKIGGFSQLLPLLQVESPVVRSQAAELVAVLCQNNPYCQQAALREKLLPKLLQLVDSDPDDTVSVKALYAVSCLARQSPILQEEFDKLDGFSYVLRAMQRTQIPKLRTKSAFLLSSLCHQNPAFRDTLYRMGLVEQLAALLRSDHDLSHEHLLSLLLAMARDHAPSRQACQRPELQLSSLLRERLTSLGGKEEYREESEYCRQILQLCFNSQDDLER</sequence>
<keyword evidence="2" id="KW-1185">Reference proteome</keyword>
<accession>A0ABY6LGD1</accession>
<protein>
    <submittedName>
        <fullName evidence="1">HSPBP1</fullName>
    </submittedName>
</protein>
<dbReference type="InterPro" id="IPR016024">
    <property type="entry name" value="ARM-type_fold"/>
</dbReference>
<dbReference type="InterPro" id="IPR011989">
    <property type="entry name" value="ARM-like"/>
</dbReference>
<reference evidence="1 2" key="1">
    <citation type="submission" date="2022-01" db="EMBL/GenBank/DDBJ databases">
        <title>A chromosomal length assembly of Cordylochernes scorpioides.</title>
        <authorList>
            <person name="Zeh D."/>
            <person name="Zeh J."/>
        </authorList>
    </citation>
    <scope>NUCLEOTIDE SEQUENCE [LARGE SCALE GENOMIC DNA]</scope>
    <source>
        <strain evidence="1">IN4F17</strain>
        <tissue evidence="1">Whole Body</tissue>
    </source>
</reference>
<dbReference type="EMBL" id="CP092880">
    <property type="protein sequence ID" value="UYV80247.1"/>
    <property type="molecule type" value="Genomic_DNA"/>
</dbReference>
<organism evidence="1 2">
    <name type="scientific">Cordylochernes scorpioides</name>
    <dbReference type="NCBI Taxonomy" id="51811"/>
    <lineage>
        <taxon>Eukaryota</taxon>
        <taxon>Metazoa</taxon>
        <taxon>Ecdysozoa</taxon>
        <taxon>Arthropoda</taxon>
        <taxon>Chelicerata</taxon>
        <taxon>Arachnida</taxon>
        <taxon>Pseudoscorpiones</taxon>
        <taxon>Cheliferoidea</taxon>
        <taxon>Chernetidae</taxon>
        <taxon>Cordylochernes</taxon>
    </lineage>
</organism>